<comment type="caution">
    <text evidence="11">The sequence shown here is derived from an EMBL/GenBank/DDBJ whole genome shotgun (WGS) entry which is preliminary data.</text>
</comment>
<evidence type="ECO:0000256" key="4">
    <source>
        <dbReference type="ARBA" id="ARBA00023027"/>
    </source>
</evidence>
<dbReference type="NCBIfam" id="NF003916">
    <property type="entry name" value="PRK05442.1"/>
    <property type="match status" value="1"/>
</dbReference>
<dbReference type="InterPro" id="IPR015955">
    <property type="entry name" value="Lactate_DH/Glyco_Ohase_4_C"/>
</dbReference>
<dbReference type="Pfam" id="PF02866">
    <property type="entry name" value="Ldh_1_C"/>
    <property type="match status" value="1"/>
</dbReference>
<dbReference type="PANTHER" id="PTHR23382">
    <property type="entry name" value="MALATE DEHYDROGENASE"/>
    <property type="match status" value="1"/>
</dbReference>
<dbReference type="EC" id="1.1.1.37" evidence="2 8"/>
<comment type="catalytic activity">
    <reaction evidence="8">
        <text>(S)-malate + NAD(+) = oxaloacetate + NADH + H(+)</text>
        <dbReference type="Rhea" id="RHEA:21432"/>
        <dbReference type="ChEBI" id="CHEBI:15378"/>
        <dbReference type="ChEBI" id="CHEBI:15589"/>
        <dbReference type="ChEBI" id="CHEBI:16452"/>
        <dbReference type="ChEBI" id="CHEBI:57540"/>
        <dbReference type="ChEBI" id="CHEBI:57945"/>
        <dbReference type="EC" id="1.1.1.37"/>
    </reaction>
</comment>
<feature type="domain" description="Lactate/malate dehydrogenase N-terminal" evidence="9">
    <location>
        <begin position="19"/>
        <end position="165"/>
    </location>
</feature>
<accession>A0A1R2CYG1</accession>
<dbReference type="InterPro" id="IPR022383">
    <property type="entry name" value="Lactate/malate_DH_C"/>
</dbReference>
<dbReference type="GO" id="GO:0030060">
    <property type="term" value="F:L-malate dehydrogenase (NAD+) activity"/>
    <property type="evidence" value="ECO:0007669"/>
    <property type="project" value="UniProtKB-EC"/>
</dbReference>
<sequence length="340" mass="37765">MLTFLCRRSLHQVMKKPVTIAVTGGAGQLSYNLVFRIASGSLFGNYQPVSIVIYDLPEMKNALRGVKMELEDSAFSLLKGVTITDNATEAFLNTDYAFLVGAKPRAPGMAISDLLKKNAEIYVKAGKDIGKYAQKSIKVLTIGNPANTNCLLAMTHAKGIPKQNFAAMTRLDHNRAMAQVAEKFKVRIDQIDRVAIWGNHSPTVFPDLSHMTINNHSVREKLDKDWYVKEFIPSVQNRGTQVLNTRKFSSAAAGANAAVDQMRDWELGSHNKWVSFGVSTDLLQGEYGIPKGLIFSYPCICTHSSYHVIKGLHMDDFAKEKIKITTEELLKEREAIADLL</sequence>
<dbReference type="NCBIfam" id="TIGR01759">
    <property type="entry name" value="MalateDH-SF1"/>
    <property type="match status" value="1"/>
</dbReference>
<feature type="binding site" evidence="6">
    <location>
        <begin position="142"/>
        <end position="144"/>
    </location>
    <ligand>
        <name>NAD(+)</name>
        <dbReference type="ChEBI" id="CHEBI:57540"/>
    </ligand>
</feature>
<keyword evidence="3 7" id="KW-0560">Oxidoreductase</keyword>
<evidence type="ECO:0000256" key="1">
    <source>
        <dbReference type="ARBA" id="ARBA00009613"/>
    </source>
</evidence>
<dbReference type="EMBL" id="MPUH01000032">
    <property type="protein sequence ID" value="OMJ94042.1"/>
    <property type="molecule type" value="Genomic_DNA"/>
</dbReference>
<keyword evidence="8" id="KW-0816">Tricarboxylic acid cycle</keyword>
<gene>
    <name evidence="11" type="ORF">SteCoe_2812</name>
</gene>
<comment type="similarity">
    <text evidence="1">Belongs to the LDH/MDH superfamily. MDH type 2 family.</text>
</comment>
<feature type="binding site" evidence="6">
    <location>
        <position position="118"/>
    </location>
    <ligand>
        <name>NAD(+)</name>
        <dbReference type="ChEBI" id="CHEBI:57540"/>
    </ligand>
</feature>
<dbReference type="SUPFAM" id="SSF56327">
    <property type="entry name" value="LDH C-terminal domain-like"/>
    <property type="match status" value="1"/>
</dbReference>
<dbReference type="FunFam" id="3.40.50.720:FF:000010">
    <property type="entry name" value="Malate dehydrogenase"/>
    <property type="match status" value="1"/>
</dbReference>
<dbReference type="FunFam" id="3.90.110.10:FF:000002">
    <property type="entry name" value="Malate dehydrogenase"/>
    <property type="match status" value="1"/>
</dbReference>
<dbReference type="GO" id="GO:0006108">
    <property type="term" value="P:malate metabolic process"/>
    <property type="evidence" value="ECO:0007669"/>
    <property type="project" value="InterPro"/>
</dbReference>
<dbReference type="PROSITE" id="PS00068">
    <property type="entry name" value="MDH"/>
    <property type="match status" value="1"/>
</dbReference>
<keyword evidence="12" id="KW-1185">Reference proteome</keyword>
<dbReference type="SUPFAM" id="SSF51735">
    <property type="entry name" value="NAD(P)-binding Rossmann-fold domains"/>
    <property type="match status" value="1"/>
</dbReference>
<keyword evidence="4 6" id="KW-0520">NAD</keyword>
<evidence type="ECO:0000256" key="7">
    <source>
        <dbReference type="RuleBase" id="RU003369"/>
    </source>
</evidence>
<dbReference type="AlphaFoldDB" id="A0A1R2CYG1"/>
<dbReference type="Proteomes" id="UP000187209">
    <property type="component" value="Unassembled WGS sequence"/>
</dbReference>
<dbReference type="GO" id="GO:0006099">
    <property type="term" value="P:tricarboxylic acid cycle"/>
    <property type="evidence" value="ECO:0007669"/>
    <property type="project" value="UniProtKB-KW"/>
</dbReference>
<evidence type="ECO:0000313" key="12">
    <source>
        <dbReference type="Proteomes" id="UP000187209"/>
    </source>
</evidence>
<feature type="active site" description="Proton acceptor" evidence="5">
    <location>
        <position position="200"/>
    </location>
</feature>
<name>A0A1R2CYG1_9CILI</name>
<evidence type="ECO:0000256" key="8">
    <source>
        <dbReference type="RuleBase" id="RU003405"/>
    </source>
</evidence>
<evidence type="ECO:0000259" key="10">
    <source>
        <dbReference type="Pfam" id="PF02866"/>
    </source>
</evidence>
<evidence type="ECO:0000259" key="9">
    <source>
        <dbReference type="Pfam" id="PF00056"/>
    </source>
</evidence>
<dbReference type="InterPro" id="IPR036291">
    <property type="entry name" value="NAD(P)-bd_dom_sf"/>
</dbReference>
<organism evidence="11 12">
    <name type="scientific">Stentor coeruleus</name>
    <dbReference type="NCBI Taxonomy" id="5963"/>
    <lineage>
        <taxon>Eukaryota</taxon>
        <taxon>Sar</taxon>
        <taxon>Alveolata</taxon>
        <taxon>Ciliophora</taxon>
        <taxon>Postciliodesmatophora</taxon>
        <taxon>Heterotrichea</taxon>
        <taxon>Heterotrichida</taxon>
        <taxon>Stentoridae</taxon>
        <taxon>Stentor</taxon>
    </lineage>
</organism>
<evidence type="ECO:0000256" key="3">
    <source>
        <dbReference type="ARBA" id="ARBA00023002"/>
    </source>
</evidence>
<evidence type="ECO:0000313" key="11">
    <source>
        <dbReference type="EMBL" id="OMJ94042.1"/>
    </source>
</evidence>
<evidence type="ECO:0000256" key="5">
    <source>
        <dbReference type="PIRSR" id="PIRSR000102-1"/>
    </source>
</evidence>
<dbReference type="OrthoDB" id="4069699at2759"/>
<proteinExistence type="inferred from homology"/>
<dbReference type="PIRSF" id="PIRSF000102">
    <property type="entry name" value="Lac_mal_DH"/>
    <property type="match status" value="1"/>
</dbReference>
<protein>
    <recommendedName>
        <fullName evidence="2 8">Malate dehydrogenase</fullName>
        <ecNumber evidence="2 8">1.1.1.37</ecNumber>
    </recommendedName>
</protein>
<feature type="domain" description="Lactate/malate dehydrogenase C-terminal" evidence="10">
    <location>
        <begin position="169"/>
        <end position="336"/>
    </location>
</feature>
<dbReference type="Gene3D" id="3.40.50.720">
    <property type="entry name" value="NAD(P)-binding Rossmann-like Domain"/>
    <property type="match status" value="1"/>
</dbReference>
<dbReference type="InterPro" id="IPR001236">
    <property type="entry name" value="Lactate/malate_DH_N"/>
</dbReference>
<dbReference type="InterPro" id="IPR001557">
    <property type="entry name" value="L-lactate/malate_DH"/>
</dbReference>
<dbReference type="InterPro" id="IPR010945">
    <property type="entry name" value="Malate_DH_type2"/>
</dbReference>
<reference evidence="11 12" key="1">
    <citation type="submission" date="2016-11" db="EMBL/GenBank/DDBJ databases">
        <title>The macronuclear genome of Stentor coeruleus: a giant cell with tiny introns.</title>
        <authorList>
            <person name="Slabodnick M."/>
            <person name="Ruby J.G."/>
            <person name="Reiff S.B."/>
            <person name="Swart E.C."/>
            <person name="Gosai S."/>
            <person name="Prabakaran S."/>
            <person name="Witkowska E."/>
            <person name="Larue G.E."/>
            <person name="Fisher S."/>
            <person name="Freeman R.M."/>
            <person name="Gunawardena J."/>
            <person name="Chu W."/>
            <person name="Stover N.A."/>
            <person name="Gregory B.D."/>
            <person name="Nowacki M."/>
            <person name="Derisi J."/>
            <person name="Roy S.W."/>
            <person name="Marshall W.F."/>
            <person name="Sood P."/>
        </authorList>
    </citation>
    <scope>NUCLEOTIDE SEQUENCE [LARGE SCALE GENOMIC DNA]</scope>
    <source>
        <strain evidence="11">WM001</strain>
    </source>
</reference>
<dbReference type="InterPro" id="IPR001252">
    <property type="entry name" value="Malate_DH_AS"/>
</dbReference>
<dbReference type="Gene3D" id="3.90.110.10">
    <property type="entry name" value="Lactate dehydrogenase/glycoside hydrolase, family 4, C-terminal"/>
    <property type="match status" value="1"/>
</dbReference>
<evidence type="ECO:0000256" key="6">
    <source>
        <dbReference type="PIRSR" id="PIRSR000102-3"/>
    </source>
</evidence>
<dbReference type="Pfam" id="PF00056">
    <property type="entry name" value="Ldh_1_N"/>
    <property type="match status" value="1"/>
</dbReference>
<feature type="binding site" evidence="6">
    <location>
        <position position="55"/>
    </location>
    <ligand>
        <name>NAD(+)</name>
        <dbReference type="ChEBI" id="CHEBI:57540"/>
    </ligand>
</feature>
<evidence type="ECO:0000256" key="2">
    <source>
        <dbReference type="ARBA" id="ARBA00012995"/>
    </source>
</evidence>